<dbReference type="Gene3D" id="3.90.1570.10">
    <property type="entry name" value="tt1808, chain A"/>
    <property type="match status" value="1"/>
</dbReference>
<feature type="domain" description="Putative restriction endonuclease" evidence="1">
    <location>
        <begin position="12"/>
        <end position="186"/>
    </location>
</feature>
<dbReference type="PANTHER" id="PTHR34107">
    <property type="entry name" value="SLL0198 PROTEIN-RELATED"/>
    <property type="match status" value="1"/>
</dbReference>
<protein>
    <submittedName>
        <fullName evidence="2">Uncharacterized protein conserved in cyanobacteria</fullName>
    </submittedName>
</protein>
<dbReference type="AlphaFoldDB" id="A0A1J0ABW9"/>
<evidence type="ECO:0000313" key="3">
    <source>
        <dbReference type="Proteomes" id="UP000180235"/>
    </source>
</evidence>
<dbReference type="Proteomes" id="UP000180235">
    <property type="component" value="Chromosome"/>
</dbReference>
<evidence type="ECO:0000313" key="2">
    <source>
        <dbReference type="EMBL" id="APB33430.1"/>
    </source>
</evidence>
<sequence>MTQAHTKNFTFAEYLASDTGTDCHTELVEGEVVVMPVASPLHGEIIQQLFLMLYQERQRLQYPVRIFSSGIGVRTGIRTVREPDLCVLHREDWTALRTQNPNLAIIENPPLWVAEVVSPGKENRERDYQQKHQEYEAMGIAEYWIIDPEDQKIIIFLLVAKVYHPTEFQGQDMLKSSTFPELTLRAEKLLHPWD</sequence>
<keyword evidence="3" id="KW-1185">Reference proteome</keyword>
<accession>A0A1J0ABW9</accession>
<dbReference type="PANTHER" id="PTHR34107:SF2">
    <property type="entry name" value="SLL0888 PROTEIN"/>
    <property type="match status" value="1"/>
</dbReference>
<gene>
    <name evidence="2" type="ORF">GlitD10_1110</name>
</gene>
<organism evidence="2 3">
    <name type="scientific">Gloeomargarita lithophora Alchichica-D10</name>
    <dbReference type="NCBI Taxonomy" id="1188229"/>
    <lineage>
        <taxon>Bacteria</taxon>
        <taxon>Bacillati</taxon>
        <taxon>Cyanobacteriota</taxon>
        <taxon>Cyanophyceae</taxon>
        <taxon>Gloeomargaritales</taxon>
        <taxon>Gloeomargaritaceae</taxon>
        <taxon>Gloeomargarita</taxon>
    </lineage>
</organism>
<dbReference type="RefSeq" id="WP_071454017.1">
    <property type="nucleotide sequence ID" value="NZ_CP017675.1"/>
</dbReference>
<dbReference type="InterPro" id="IPR008538">
    <property type="entry name" value="Uma2"/>
</dbReference>
<dbReference type="Pfam" id="PF05685">
    <property type="entry name" value="Uma2"/>
    <property type="match status" value="1"/>
</dbReference>
<dbReference type="KEGG" id="glt:GlitD10_1110"/>
<evidence type="ECO:0000259" key="1">
    <source>
        <dbReference type="Pfam" id="PF05685"/>
    </source>
</evidence>
<dbReference type="STRING" id="1188229.GlitD10_1110"/>
<dbReference type="InterPro" id="IPR011335">
    <property type="entry name" value="Restrct_endonuc-II-like"/>
</dbReference>
<reference evidence="2 3" key="1">
    <citation type="submission" date="2016-10" db="EMBL/GenBank/DDBJ databases">
        <title>Description of Gloeomargarita lithophora gen. nov., sp. nov., a thylakoid-bearing basal-branching cyanobacterium with intracellular carbonates, and proposal for Gloeomargaritales ord. nov.</title>
        <authorList>
            <person name="Moreira D."/>
            <person name="Tavera R."/>
            <person name="Benzerara K."/>
            <person name="Skouri-Panet F."/>
            <person name="Couradeau E."/>
            <person name="Gerard E."/>
            <person name="Loussert C."/>
            <person name="Novelo E."/>
            <person name="Zivanovic Y."/>
            <person name="Lopez-Garcia P."/>
        </authorList>
    </citation>
    <scope>NUCLEOTIDE SEQUENCE [LARGE SCALE GENOMIC DNA]</scope>
    <source>
        <strain evidence="2 3">D10</strain>
    </source>
</reference>
<dbReference type="InterPro" id="IPR012296">
    <property type="entry name" value="Nuclease_put_TT1808"/>
</dbReference>
<proteinExistence type="predicted"/>
<dbReference type="EMBL" id="CP017675">
    <property type="protein sequence ID" value="APB33430.1"/>
    <property type="molecule type" value="Genomic_DNA"/>
</dbReference>
<name>A0A1J0ABW9_9CYAN</name>
<dbReference type="SUPFAM" id="SSF52980">
    <property type="entry name" value="Restriction endonuclease-like"/>
    <property type="match status" value="1"/>
</dbReference>
<dbReference type="CDD" id="cd06260">
    <property type="entry name" value="DUF820-like"/>
    <property type="match status" value="1"/>
</dbReference>